<proteinExistence type="predicted"/>
<evidence type="ECO:0000313" key="1">
    <source>
        <dbReference type="EnsemblMetazoa" id="RPRC003939-PA"/>
    </source>
</evidence>
<dbReference type="STRING" id="13249.T1HIR6"/>
<dbReference type="Proteomes" id="UP000015103">
    <property type="component" value="Unassembled WGS sequence"/>
</dbReference>
<dbReference type="Gene3D" id="1.20.1280.50">
    <property type="match status" value="1"/>
</dbReference>
<name>T1HIR6_RHOPR</name>
<sequence>MAATREEEQESRFDLLAHLPKELSLKIFTYLTGKELSVVCKVSKNWRDLANFNLLWKKLCIKESIGQDTEFITRESLEVKSELEPKCRWAQLYHEKMRLLSNWAEDKHIWLALDKQKPSVDVYQNILAVVHWTNDSPAVDIVDITKISLQQLQTLPLPFNIPREPVGVCINASVLTVEFSNISVIFVCNNGKFHYEISVIPDLQIVCPLGQEPEFIEKYQSDNRCWTLCLAGRYIWYQASSVVIIYDRTSKKFRKMDGILQVVAVELQGELIVVQCPHSIQVFYGDGKLLYTYCAHSNLFYTGLVMSSTSFAFLQSEDFSDPHVVQVELSTWQIYKETTLKVYRIALHKSMILLLSQEPFSLTSILQGETKWNNLIRGTKYLRPGKDFFSVICSRYVFVCPSLARLDMFSLFDVNNGQHLYDTSLNTSSYNIQTVSDYCLVVHSKKTTINIRSYV</sequence>
<accession>T1HIR6</accession>
<dbReference type="EMBL" id="ACPB03007889">
    <property type="status" value="NOT_ANNOTATED_CDS"/>
    <property type="molecule type" value="Genomic_DNA"/>
</dbReference>
<dbReference type="HOGENOM" id="CLU_601748_0_0_1"/>
<dbReference type="InParanoid" id="T1HIR6"/>
<keyword evidence="2" id="KW-1185">Reference proteome</keyword>
<dbReference type="VEuPathDB" id="VectorBase:RPRC003939"/>
<dbReference type="OMA" id="WFRIANS"/>
<dbReference type="AlphaFoldDB" id="T1HIR6"/>
<dbReference type="SMART" id="SM00256">
    <property type="entry name" value="FBOX"/>
    <property type="match status" value="1"/>
</dbReference>
<reference evidence="1" key="1">
    <citation type="submission" date="2015-05" db="UniProtKB">
        <authorList>
            <consortium name="EnsemblMetazoa"/>
        </authorList>
    </citation>
    <scope>IDENTIFICATION</scope>
</reference>
<dbReference type="InterPro" id="IPR001810">
    <property type="entry name" value="F-box_dom"/>
</dbReference>
<dbReference type="PROSITE" id="PS50181">
    <property type="entry name" value="FBOX"/>
    <property type="match status" value="1"/>
</dbReference>
<dbReference type="Pfam" id="PF12937">
    <property type="entry name" value="F-box-like"/>
    <property type="match status" value="1"/>
</dbReference>
<dbReference type="InterPro" id="IPR036047">
    <property type="entry name" value="F-box-like_dom_sf"/>
</dbReference>
<organism evidence="1 2">
    <name type="scientific">Rhodnius prolixus</name>
    <name type="common">Triatomid bug</name>
    <dbReference type="NCBI Taxonomy" id="13249"/>
    <lineage>
        <taxon>Eukaryota</taxon>
        <taxon>Metazoa</taxon>
        <taxon>Ecdysozoa</taxon>
        <taxon>Arthropoda</taxon>
        <taxon>Hexapoda</taxon>
        <taxon>Insecta</taxon>
        <taxon>Pterygota</taxon>
        <taxon>Neoptera</taxon>
        <taxon>Paraneoptera</taxon>
        <taxon>Hemiptera</taxon>
        <taxon>Heteroptera</taxon>
        <taxon>Panheteroptera</taxon>
        <taxon>Cimicomorpha</taxon>
        <taxon>Reduviidae</taxon>
        <taxon>Triatominae</taxon>
        <taxon>Rhodnius</taxon>
    </lineage>
</organism>
<protein>
    <submittedName>
        <fullName evidence="1">F-box domain-containing protein</fullName>
    </submittedName>
</protein>
<dbReference type="EnsemblMetazoa" id="RPRC003939-RA">
    <property type="protein sequence ID" value="RPRC003939-PA"/>
    <property type="gene ID" value="RPRC003939"/>
</dbReference>
<dbReference type="SUPFAM" id="SSF81383">
    <property type="entry name" value="F-box domain"/>
    <property type="match status" value="1"/>
</dbReference>
<evidence type="ECO:0000313" key="2">
    <source>
        <dbReference type="Proteomes" id="UP000015103"/>
    </source>
</evidence>